<evidence type="ECO:0000313" key="2">
    <source>
        <dbReference type="EMBL" id="KKN46267.1"/>
    </source>
</evidence>
<dbReference type="InterPro" id="IPR000182">
    <property type="entry name" value="GNAT_dom"/>
</dbReference>
<dbReference type="EMBL" id="LAZR01001339">
    <property type="protein sequence ID" value="KKN46267.1"/>
    <property type="molecule type" value="Genomic_DNA"/>
</dbReference>
<evidence type="ECO:0000259" key="1">
    <source>
        <dbReference type="PROSITE" id="PS51186"/>
    </source>
</evidence>
<protein>
    <recommendedName>
        <fullName evidence="1">N-acetyltransferase domain-containing protein</fullName>
    </recommendedName>
</protein>
<dbReference type="CDD" id="cd04301">
    <property type="entry name" value="NAT_SF"/>
    <property type="match status" value="1"/>
</dbReference>
<proteinExistence type="predicted"/>
<dbReference type="SUPFAM" id="SSF55729">
    <property type="entry name" value="Acyl-CoA N-acyltransferases (Nat)"/>
    <property type="match status" value="1"/>
</dbReference>
<accession>A0A0F9RAC8</accession>
<comment type="caution">
    <text evidence="2">The sequence shown here is derived from an EMBL/GenBank/DDBJ whole genome shotgun (WGS) entry which is preliminary data.</text>
</comment>
<sequence>MEIRKATLNDYKDVVALIDNEFTKEGFGFVNRAQIETEIRKNRVIVADDGGSLCGVRIGMGTVWNIAVCNQDRGKGIGKMLIEYHRPHTIRVKSDPIGHLSNAQKENFVDPTGFYEALGFKYWGNSYPRNFWQKGKDGKGQFHTKGGNAHIKIFKDPSAVMFDLATIEEER</sequence>
<dbReference type="PROSITE" id="PS51186">
    <property type="entry name" value="GNAT"/>
    <property type="match status" value="1"/>
</dbReference>
<dbReference type="AlphaFoldDB" id="A0A0F9RAC8"/>
<dbReference type="InterPro" id="IPR016181">
    <property type="entry name" value="Acyl_CoA_acyltransferase"/>
</dbReference>
<organism evidence="2">
    <name type="scientific">marine sediment metagenome</name>
    <dbReference type="NCBI Taxonomy" id="412755"/>
    <lineage>
        <taxon>unclassified sequences</taxon>
        <taxon>metagenomes</taxon>
        <taxon>ecological metagenomes</taxon>
    </lineage>
</organism>
<dbReference type="Gene3D" id="3.40.630.30">
    <property type="match status" value="1"/>
</dbReference>
<name>A0A0F9RAC8_9ZZZZ</name>
<dbReference type="GO" id="GO:0016747">
    <property type="term" value="F:acyltransferase activity, transferring groups other than amino-acyl groups"/>
    <property type="evidence" value="ECO:0007669"/>
    <property type="project" value="InterPro"/>
</dbReference>
<feature type="domain" description="N-acetyltransferase" evidence="1">
    <location>
        <begin position="1"/>
        <end position="139"/>
    </location>
</feature>
<dbReference type="Pfam" id="PF13508">
    <property type="entry name" value="Acetyltransf_7"/>
    <property type="match status" value="1"/>
</dbReference>
<gene>
    <name evidence="2" type="ORF">LCGC14_0674740</name>
</gene>
<reference evidence="2" key="1">
    <citation type="journal article" date="2015" name="Nature">
        <title>Complex archaea that bridge the gap between prokaryotes and eukaryotes.</title>
        <authorList>
            <person name="Spang A."/>
            <person name="Saw J.H."/>
            <person name="Jorgensen S.L."/>
            <person name="Zaremba-Niedzwiedzka K."/>
            <person name="Martijn J."/>
            <person name="Lind A.E."/>
            <person name="van Eijk R."/>
            <person name="Schleper C."/>
            <person name="Guy L."/>
            <person name="Ettema T.J."/>
        </authorList>
    </citation>
    <scope>NUCLEOTIDE SEQUENCE</scope>
</reference>